<dbReference type="Gene3D" id="1.10.260.40">
    <property type="entry name" value="lambda repressor-like DNA-binding domains"/>
    <property type="match status" value="1"/>
</dbReference>
<dbReference type="Pfam" id="PF15731">
    <property type="entry name" value="MqsA_antitoxin"/>
    <property type="match status" value="1"/>
</dbReference>
<dbReference type="InterPro" id="IPR022452">
    <property type="entry name" value="MqsA"/>
</dbReference>
<evidence type="ECO:0000313" key="2">
    <source>
        <dbReference type="EMBL" id="MPM06631.1"/>
    </source>
</evidence>
<dbReference type="InterPro" id="IPR010982">
    <property type="entry name" value="Lambda_DNA-bd_dom_sf"/>
</dbReference>
<evidence type="ECO:0000259" key="1">
    <source>
        <dbReference type="PROSITE" id="PS50943"/>
    </source>
</evidence>
<proteinExistence type="predicted"/>
<reference evidence="2" key="1">
    <citation type="submission" date="2019-08" db="EMBL/GenBank/DDBJ databases">
        <authorList>
            <person name="Kucharzyk K."/>
            <person name="Murdoch R.W."/>
            <person name="Higgins S."/>
            <person name="Loffler F."/>
        </authorList>
    </citation>
    <scope>NUCLEOTIDE SEQUENCE</scope>
</reference>
<gene>
    <name evidence="2" type="ORF">SDC9_52933</name>
</gene>
<dbReference type="AlphaFoldDB" id="A0A644WSX3"/>
<dbReference type="GO" id="GO:0003677">
    <property type="term" value="F:DNA binding"/>
    <property type="evidence" value="ECO:0007669"/>
    <property type="project" value="InterPro"/>
</dbReference>
<accession>A0A644WSX3</accession>
<dbReference type="InterPro" id="IPR032758">
    <property type="entry name" value="MqsA/HigA-2"/>
</dbReference>
<comment type="caution">
    <text evidence="2">The sequence shown here is derived from an EMBL/GenBank/DDBJ whole genome shotgun (WGS) entry which is preliminary data.</text>
</comment>
<dbReference type="EMBL" id="VSSQ01001247">
    <property type="protein sequence ID" value="MPM06631.1"/>
    <property type="molecule type" value="Genomic_DNA"/>
</dbReference>
<dbReference type="PROSITE" id="PS50943">
    <property type="entry name" value="HTH_CROC1"/>
    <property type="match status" value="1"/>
</dbReference>
<dbReference type="InterPro" id="IPR001387">
    <property type="entry name" value="Cro/C1-type_HTH"/>
</dbReference>
<dbReference type="CDD" id="cd00093">
    <property type="entry name" value="HTH_XRE"/>
    <property type="match status" value="1"/>
</dbReference>
<dbReference type="InterPro" id="IPR025272">
    <property type="entry name" value="SocA_Panacea"/>
</dbReference>
<dbReference type="SUPFAM" id="SSF47413">
    <property type="entry name" value="lambda repressor-like DNA-binding domains"/>
    <property type="match status" value="1"/>
</dbReference>
<dbReference type="SMART" id="SM00530">
    <property type="entry name" value="HTH_XRE"/>
    <property type="match status" value="1"/>
</dbReference>
<name>A0A644WSX3_9ZZZZ</name>
<organism evidence="2">
    <name type="scientific">bioreactor metagenome</name>
    <dbReference type="NCBI Taxonomy" id="1076179"/>
    <lineage>
        <taxon>unclassified sequences</taxon>
        <taxon>metagenomes</taxon>
        <taxon>ecological metagenomes</taxon>
    </lineage>
</organism>
<feature type="domain" description="HTH cro/C1-type" evidence="1">
    <location>
        <begin position="77"/>
        <end position="115"/>
    </location>
</feature>
<dbReference type="NCBIfam" id="TIGR03830">
    <property type="entry name" value="CxxCG_CxxCG_HTH"/>
    <property type="match status" value="1"/>
</dbReference>
<sequence length="336" mass="38787">MSNYMYCEHCNNNTGTEVKKSYETFMVRGESINVSTEVRFCINCGEKVYDEILDNKSIDLAFNIYRETHNIVDSTEIKEIRNEYGLSQRGFAALMGWSPATIARYETGAIPSSNNNLNLINVRDNLDFVENLFNANKEHMPKIDKNKLALKLKELKQGRNSSAIVNLVETRIEDINSTIFSGFKDFDYEIFKEMVIYLCSSINYVSKTKLNKLLFYSDFISFQKMILSMSGLAYEHNHYGPVPLNYTLLYESLKEDGVIDIIPFSNYEGEYIVPVNQDKFQYLSDQHVEILNSVIAKFKTFTAKDISDYSHEELAYSDTNQNEPISYEYALKLKSN</sequence>
<protein>
    <recommendedName>
        <fullName evidence="1">HTH cro/C1-type domain-containing protein</fullName>
    </recommendedName>
</protein>
<dbReference type="Pfam" id="PF13274">
    <property type="entry name" value="SocA_Panacea"/>
    <property type="match status" value="1"/>
</dbReference>